<keyword evidence="6 7" id="KW-0482">Metalloprotease</keyword>
<dbReference type="Gene3D" id="1.10.1370.10">
    <property type="entry name" value="Neurolysin, domain 3"/>
    <property type="match status" value="1"/>
</dbReference>
<comment type="similarity">
    <text evidence="1 7">Belongs to the peptidase M3 family.</text>
</comment>
<keyword evidence="3 7" id="KW-0479">Metal-binding</keyword>
<keyword evidence="10" id="KW-1185">Reference proteome</keyword>
<dbReference type="InterPro" id="IPR024079">
    <property type="entry name" value="MetalloPept_cat_dom_sf"/>
</dbReference>
<dbReference type="Pfam" id="PF01432">
    <property type="entry name" value="Peptidase_M3"/>
    <property type="match status" value="1"/>
</dbReference>
<keyword evidence="2 7" id="KW-0645">Protease</keyword>
<accession>A0A838XTC7</accession>
<dbReference type="PANTHER" id="PTHR43660:SF1">
    <property type="entry name" value="DIPEPTIDYL CARBOXYPEPTIDASE"/>
    <property type="match status" value="1"/>
</dbReference>
<comment type="caution">
    <text evidence="9">The sequence shown here is derived from an EMBL/GenBank/DDBJ whole genome shotgun (WGS) entry which is preliminary data.</text>
</comment>
<evidence type="ECO:0000256" key="7">
    <source>
        <dbReference type="RuleBase" id="RU003435"/>
    </source>
</evidence>
<dbReference type="InterPro" id="IPR034005">
    <property type="entry name" value="M3A_DCP"/>
</dbReference>
<evidence type="ECO:0000256" key="1">
    <source>
        <dbReference type="ARBA" id="ARBA00006040"/>
    </source>
</evidence>
<evidence type="ECO:0000256" key="4">
    <source>
        <dbReference type="ARBA" id="ARBA00022801"/>
    </source>
</evidence>
<dbReference type="GO" id="GO:0005829">
    <property type="term" value="C:cytosol"/>
    <property type="evidence" value="ECO:0007669"/>
    <property type="project" value="UniProtKB-ARBA"/>
</dbReference>
<evidence type="ECO:0000313" key="10">
    <source>
        <dbReference type="Proteomes" id="UP000559404"/>
    </source>
</evidence>
<dbReference type="Gene3D" id="3.40.390.10">
    <property type="entry name" value="Collagenase (Catalytic Domain)"/>
    <property type="match status" value="1"/>
</dbReference>
<dbReference type="FunFam" id="3.40.390.10:FF:000009">
    <property type="entry name" value="Oligopeptidase A"/>
    <property type="match status" value="1"/>
</dbReference>
<dbReference type="AlphaFoldDB" id="A0A838XTC7"/>
<dbReference type="Gene3D" id="1.10.1370.40">
    <property type="match status" value="1"/>
</dbReference>
<sequence length="683" mass="75886">MSDTTNPLLARWDTPFGLPPFGQIEASDFAPAFDAALAEAKADIAAIAEGTDAPDFANTVEALERAGEQLTRVASVFFNLTGAHTSPALQAIERDMAPRLARHHSETMLNSALFQRIDRLWQQRESLGLDAEQRRVLERYHTLFRRAGAGLDDAGKARMSEITQRLAVLGTAFSQNVLRDEAEYALVLETEADLAGLPDFLRAAAAEAARERGHPGKHVITLSRSLIEPFLQFSARRDLREEAFAAWIRRGEMPGETNNREIIAETLKLRAERARLLGFDDFASFKLDDTMAGSPTAVRELLEAVWGPARAQAGAEAAALQEIAAAEGDNLEIAPWDWRYYSEKLRQRDYALDDAELKPYFQLDRMIEAAFHTANRLFGLTFQEVEGLDLYHPDVRAFEVKDRGGQHLGLFLGDYFNRASKRSGAWMSAFRRQQKLDGDIRPIIVNVMNFAKAAPGEPTLLTFDDARTLFHEFGHALHGLMSNVTYPLISGTSVARDFVELPSQLFEHWLSEPEILSQFAISAHDGQPMPQDLLDRLHAARNFNQGFSTVEYLASAIFDLDVHDGQPADGADVAALEAATLSRIDMPREIVMRHRPTHFAHVFSGDGYSAGYYSYMWSEVMDADAFTAFEETGDAFHADTAERLGKWIYSAGGSQDPKDAYIAFRGALPSVDGLLKKRGLIAD</sequence>
<dbReference type="GO" id="GO:0004222">
    <property type="term" value="F:metalloendopeptidase activity"/>
    <property type="evidence" value="ECO:0007669"/>
    <property type="project" value="InterPro"/>
</dbReference>
<dbReference type="CDD" id="cd06456">
    <property type="entry name" value="M3A_DCP"/>
    <property type="match status" value="1"/>
</dbReference>
<protein>
    <submittedName>
        <fullName evidence="9">M3 family metallopeptidase</fullName>
    </submittedName>
</protein>
<dbReference type="InterPro" id="IPR045090">
    <property type="entry name" value="Pept_M3A_M3B"/>
</dbReference>
<dbReference type="GO" id="GO:0046872">
    <property type="term" value="F:metal ion binding"/>
    <property type="evidence" value="ECO:0007669"/>
    <property type="project" value="UniProtKB-UniRule"/>
</dbReference>
<evidence type="ECO:0000313" key="9">
    <source>
        <dbReference type="EMBL" id="MBA4610263.1"/>
    </source>
</evidence>
<gene>
    <name evidence="9" type="ORF">H1W37_01260</name>
</gene>
<reference evidence="9 10" key="2">
    <citation type="submission" date="2020-08" db="EMBL/GenBank/DDBJ databases">
        <title>Stappia taiwanensis sp. nov., isolated from a coastal thermal spring.</title>
        <authorList>
            <person name="Kampfer P."/>
        </authorList>
    </citation>
    <scope>NUCLEOTIDE SEQUENCE [LARGE SCALE GENOMIC DNA]</scope>
    <source>
        <strain evidence="9 10">DSM 23284</strain>
    </source>
</reference>
<dbReference type="RefSeq" id="WP_181758447.1">
    <property type="nucleotide sequence ID" value="NZ_BMCR01000001.1"/>
</dbReference>
<dbReference type="EMBL" id="JACEON010000001">
    <property type="protein sequence ID" value="MBA4610263.1"/>
    <property type="molecule type" value="Genomic_DNA"/>
</dbReference>
<comment type="cofactor">
    <cofactor evidence="7">
        <name>Zn(2+)</name>
        <dbReference type="ChEBI" id="CHEBI:29105"/>
    </cofactor>
    <text evidence="7">Binds 1 zinc ion.</text>
</comment>
<name>A0A838XTC7_9HYPH</name>
<evidence type="ECO:0000256" key="5">
    <source>
        <dbReference type="ARBA" id="ARBA00022833"/>
    </source>
</evidence>
<organism evidence="9 10">
    <name type="scientific">Stappia taiwanensis</name>
    <dbReference type="NCBI Taxonomy" id="992267"/>
    <lineage>
        <taxon>Bacteria</taxon>
        <taxon>Pseudomonadati</taxon>
        <taxon>Pseudomonadota</taxon>
        <taxon>Alphaproteobacteria</taxon>
        <taxon>Hyphomicrobiales</taxon>
        <taxon>Stappiaceae</taxon>
        <taxon>Stappia</taxon>
    </lineage>
</organism>
<keyword evidence="5 7" id="KW-0862">Zinc</keyword>
<dbReference type="PANTHER" id="PTHR43660">
    <property type="entry name" value="DIPEPTIDYL CARBOXYPEPTIDASE"/>
    <property type="match status" value="1"/>
</dbReference>
<dbReference type="InterPro" id="IPR001567">
    <property type="entry name" value="Pept_M3A_M3B_dom"/>
</dbReference>
<dbReference type="Proteomes" id="UP000559404">
    <property type="component" value="Unassembled WGS sequence"/>
</dbReference>
<evidence type="ECO:0000256" key="2">
    <source>
        <dbReference type="ARBA" id="ARBA00022670"/>
    </source>
</evidence>
<keyword evidence="4 7" id="KW-0378">Hydrolase</keyword>
<dbReference type="SUPFAM" id="SSF55486">
    <property type="entry name" value="Metalloproteases ('zincins'), catalytic domain"/>
    <property type="match status" value="1"/>
</dbReference>
<dbReference type="InterPro" id="IPR024077">
    <property type="entry name" value="Neurolysin/TOP_dom2"/>
</dbReference>
<evidence type="ECO:0000259" key="8">
    <source>
        <dbReference type="Pfam" id="PF01432"/>
    </source>
</evidence>
<feature type="domain" description="Peptidase M3A/M3B catalytic" evidence="8">
    <location>
        <begin position="233"/>
        <end position="679"/>
    </location>
</feature>
<proteinExistence type="inferred from homology"/>
<dbReference type="GO" id="GO:0004180">
    <property type="term" value="F:carboxypeptidase activity"/>
    <property type="evidence" value="ECO:0007669"/>
    <property type="project" value="TreeGrafter"/>
</dbReference>
<reference evidence="9 10" key="1">
    <citation type="submission" date="2020-07" db="EMBL/GenBank/DDBJ databases">
        <authorList>
            <person name="Li M."/>
        </authorList>
    </citation>
    <scope>NUCLEOTIDE SEQUENCE [LARGE SCALE GENOMIC DNA]</scope>
    <source>
        <strain evidence="9 10">DSM 23284</strain>
    </source>
</reference>
<dbReference type="GO" id="GO:0006508">
    <property type="term" value="P:proteolysis"/>
    <property type="evidence" value="ECO:0007669"/>
    <property type="project" value="UniProtKB-KW"/>
</dbReference>
<evidence type="ECO:0000256" key="3">
    <source>
        <dbReference type="ARBA" id="ARBA00022723"/>
    </source>
</evidence>
<evidence type="ECO:0000256" key="6">
    <source>
        <dbReference type="ARBA" id="ARBA00023049"/>
    </source>
</evidence>